<dbReference type="PANTHER" id="PTHR11422:SF5">
    <property type="entry name" value="DIVERSE IMMUNOGLOBULIN DOMAIN-CONTAINING PROTEIN 1.1 ISOFORM X1-RELATED"/>
    <property type="match status" value="1"/>
</dbReference>
<dbReference type="GO" id="GO:0042289">
    <property type="term" value="F:MHC class II protein binding"/>
    <property type="evidence" value="ECO:0007669"/>
    <property type="project" value="TreeGrafter"/>
</dbReference>
<gene>
    <name evidence="2" type="primary">Nfu_g_1_018684</name>
</gene>
<sequence>PPCARVSWGHHTYRYWEVKNGNVESSHRAARLSLDRNCSLVITNITAEDAGRYTCRSGYGSSYVYLRILTSEHLDRVFVVNPVKSRN</sequence>
<name>A0A1A8QS72_9TELE</name>
<dbReference type="InterPro" id="IPR013783">
    <property type="entry name" value="Ig-like_fold"/>
</dbReference>
<dbReference type="SUPFAM" id="SSF48726">
    <property type="entry name" value="Immunoglobulin"/>
    <property type="match status" value="1"/>
</dbReference>
<protein>
    <recommendedName>
        <fullName evidence="1">Ig-like domain-containing protein</fullName>
    </recommendedName>
</protein>
<proteinExistence type="predicted"/>
<feature type="non-terminal residue" evidence="2">
    <location>
        <position position="1"/>
    </location>
</feature>
<dbReference type="PANTHER" id="PTHR11422">
    <property type="entry name" value="T-CELL SURFACE GLYCOPROTEIN CD4"/>
    <property type="match status" value="1"/>
</dbReference>
<dbReference type="AlphaFoldDB" id="A0A1A8QS72"/>
<accession>A0A1A8QS72</accession>
<dbReference type="InterPro" id="IPR007110">
    <property type="entry name" value="Ig-like_dom"/>
</dbReference>
<dbReference type="EMBL" id="HAEH01012863">
    <property type="protein sequence ID" value="SBR95904.1"/>
    <property type="molecule type" value="Transcribed_RNA"/>
</dbReference>
<evidence type="ECO:0000259" key="1">
    <source>
        <dbReference type="PROSITE" id="PS50835"/>
    </source>
</evidence>
<dbReference type="PROSITE" id="PS50835">
    <property type="entry name" value="IG_LIKE"/>
    <property type="match status" value="1"/>
</dbReference>
<organism evidence="2">
    <name type="scientific">Nothobranchius rachovii</name>
    <name type="common">bluefin notho</name>
    <dbReference type="NCBI Taxonomy" id="451742"/>
    <lineage>
        <taxon>Eukaryota</taxon>
        <taxon>Metazoa</taxon>
        <taxon>Chordata</taxon>
        <taxon>Craniata</taxon>
        <taxon>Vertebrata</taxon>
        <taxon>Euteleostomi</taxon>
        <taxon>Actinopterygii</taxon>
        <taxon>Neopterygii</taxon>
        <taxon>Teleostei</taxon>
        <taxon>Neoteleostei</taxon>
        <taxon>Acanthomorphata</taxon>
        <taxon>Ovalentaria</taxon>
        <taxon>Atherinomorphae</taxon>
        <taxon>Cyprinodontiformes</taxon>
        <taxon>Nothobranchiidae</taxon>
        <taxon>Nothobranchius</taxon>
    </lineage>
</organism>
<dbReference type="GO" id="GO:0035723">
    <property type="term" value="P:interleukin-15-mediated signaling pathway"/>
    <property type="evidence" value="ECO:0007669"/>
    <property type="project" value="TreeGrafter"/>
</dbReference>
<reference evidence="2" key="2">
    <citation type="submission" date="2016-06" db="EMBL/GenBank/DDBJ databases">
        <title>The genome of a short-lived fish provides insights into sex chromosome evolution and the genetic control of aging.</title>
        <authorList>
            <person name="Reichwald K."/>
            <person name="Felder M."/>
            <person name="Petzold A."/>
            <person name="Koch P."/>
            <person name="Groth M."/>
            <person name="Platzer M."/>
        </authorList>
    </citation>
    <scope>NUCLEOTIDE SEQUENCE</scope>
    <source>
        <tissue evidence="2">Brain</tissue>
    </source>
</reference>
<dbReference type="CDD" id="cd00096">
    <property type="entry name" value="Ig"/>
    <property type="match status" value="1"/>
</dbReference>
<reference evidence="2" key="1">
    <citation type="submission" date="2016-05" db="EMBL/GenBank/DDBJ databases">
        <authorList>
            <person name="Lavstsen T."/>
            <person name="Jespersen J.S."/>
        </authorList>
    </citation>
    <scope>NUCLEOTIDE SEQUENCE</scope>
    <source>
        <tissue evidence="2">Brain</tissue>
    </source>
</reference>
<dbReference type="GO" id="GO:0045121">
    <property type="term" value="C:membrane raft"/>
    <property type="evidence" value="ECO:0007669"/>
    <property type="project" value="TreeGrafter"/>
</dbReference>
<feature type="domain" description="Ig-like" evidence="1">
    <location>
        <begin position="1"/>
        <end position="56"/>
    </location>
</feature>
<dbReference type="GO" id="GO:1990782">
    <property type="term" value="F:protein tyrosine kinase binding"/>
    <property type="evidence" value="ECO:0007669"/>
    <property type="project" value="TreeGrafter"/>
</dbReference>
<evidence type="ECO:0000313" key="2">
    <source>
        <dbReference type="EMBL" id="SBR95904.1"/>
    </source>
</evidence>
<dbReference type="Gene3D" id="2.60.40.10">
    <property type="entry name" value="Immunoglobulins"/>
    <property type="match status" value="1"/>
</dbReference>
<dbReference type="GO" id="GO:0042110">
    <property type="term" value="P:T cell activation"/>
    <property type="evidence" value="ECO:0007669"/>
    <property type="project" value="TreeGrafter"/>
</dbReference>
<dbReference type="GO" id="GO:0009897">
    <property type="term" value="C:external side of plasma membrane"/>
    <property type="evidence" value="ECO:0007669"/>
    <property type="project" value="TreeGrafter"/>
</dbReference>
<dbReference type="InterPro" id="IPR036179">
    <property type="entry name" value="Ig-like_dom_sf"/>
</dbReference>
<dbReference type="GO" id="GO:0070374">
    <property type="term" value="P:positive regulation of ERK1 and ERK2 cascade"/>
    <property type="evidence" value="ECO:0007669"/>
    <property type="project" value="TreeGrafter"/>
</dbReference>